<sequence length="150" mass="16472">MRKVKGITIIEFTLMSSFLMMIMLAIASIGYFMFSMQAVSESVRTAARMASVCQLNDSGIKTYVVDNSYISSVTTSKIAIDYLDEASNVLASPNSEDVRFVRARAVDMNYRFVALLSFLGESGVIEMPSFETTIPSESLGLVPNDTDTDC</sequence>
<keyword evidence="1" id="KW-0812">Transmembrane</keyword>
<dbReference type="Proteomes" id="UP000002817">
    <property type="component" value="Unassembled WGS sequence"/>
</dbReference>
<proteinExistence type="predicted"/>
<dbReference type="AlphaFoldDB" id="C9QKV1"/>
<evidence type="ECO:0000313" key="4">
    <source>
        <dbReference type="EMBL" id="EGU49500.1"/>
    </source>
</evidence>
<reference evidence="4" key="2">
    <citation type="submission" date="2011-08" db="EMBL/GenBank/DDBJ databases">
        <authorList>
            <person name="Hoffman M."/>
            <person name="Strain E.A."/>
            <person name="Brown E."/>
            <person name="Allard M.W."/>
        </authorList>
    </citation>
    <scope>NUCLEOTIDE SEQUENCE</scope>
    <source>
        <strain evidence="4">CIP 102891</strain>
    </source>
</reference>
<dbReference type="Pfam" id="PF07811">
    <property type="entry name" value="TadE"/>
    <property type="match status" value="1"/>
</dbReference>
<reference evidence="4 5" key="3">
    <citation type="journal article" date="2012" name="Int. J. Syst. Evol. Microbiol.">
        <title>Vibrio caribbeanicus sp. nov., isolated from the marine sponge Scleritoderma cyanea.</title>
        <authorList>
            <person name="Hoffmann M."/>
            <person name="Monday S.R."/>
            <person name="Allard M.W."/>
            <person name="Strain E.A."/>
            <person name="Whittaker P."/>
            <person name="Naum M."/>
            <person name="McCarthy P.J."/>
            <person name="Lopez J.V."/>
            <person name="Fischer M."/>
            <person name="Brown E.W."/>
        </authorList>
    </citation>
    <scope>NUCLEOTIDE SEQUENCE [LARGE SCALE GENOMIC DNA]</scope>
    <source>
        <strain evidence="4">CIP 102891</strain>
        <strain evidence="5">CIP 102891 / ATCC 33934</strain>
    </source>
</reference>
<dbReference type="RefSeq" id="WP_004414191.1">
    <property type="nucleotide sequence ID" value="NZ_ACZV01000005.1"/>
</dbReference>
<dbReference type="OrthoDB" id="6948598at2"/>
<reference evidence="3 6" key="1">
    <citation type="submission" date="2009-10" db="EMBL/GenBank/DDBJ databases">
        <authorList>
            <consortium name="Los Alamos National Laboratory (LANL)"/>
            <consortium name="National Microbial Pathogen Data Resource (NMPDR)"/>
            <person name="Munk A.C."/>
            <person name="Chertkov O."/>
            <person name="Tapia R."/>
            <person name="Green L."/>
            <person name="Rogers Y."/>
            <person name="Detter J.C."/>
            <person name="Bruce D."/>
            <person name="Brettin T.S."/>
            <person name="Colwell R.R."/>
            <person name="Huq A."/>
            <person name="Grim C.J."/>
            <person name="Hasan N.A."/>
            <person name="Bartels D."/>
            <person name="Vonstein V."/>
        </authorList>
    </citation>
    <scope>NUCLEOTIDE SEQUENCE [LARGE SCALE GENOMIC DNA]</scope>
    <source>
        <strain evidence="3 6">CIP 102891</strain>
    </source>
</reference>
<evidence type="ECO:0000259" key="2">
    <source>
        <dbReference type="Pfam" id="PF07811"/>
    </source>
</evidence>
<gene>
    <name evidence="3" type="ORF">VIA_003090</name>
    <name evidence="4" type="ORF">VIOR3934_17027</name>
</gene>
<evidence type="ECO:0000256" key="1">
    <source>
        <dbReference type="SAM" id="Phobius"/>
    </source>
</evidence>
<dbReference type="EMBL" id="ACZV01000005">
    <property type="protein sequence ID" value="EEX92445.1"/>
    <property type="molecule type" value="Genomic_DNA"/>
</dbReference>
<accession>C9QKV1</accession>
<name>C9QKV1_VIBOR</name>
<feature type="transmembrane region" description="Helical" evidence="1">
    <location>
        <begin position="12"/>
        <end position="34"/>
    </location>
</feature>
<keyword evidence="1" id="KW-1133">Transmembrane helix</keyword>
<dbReference type="EMBL" id="AFWH01000030">
    <property type="protein sequence ID" value="EGU49500.1"/>
    <property type="molecule type" value="Genomic_DNA"/>
</dbReference>
<dbReference type="eggNOG" id="COG4961">
    <property type="taxonomic scope" value="Bacteria"/>
</dbReference>
<keyword evidence="1" id="KW-0472">Membrane</keyword>
<comment type="caution">
    <text evidence="4">The sequence shown here is derived from an EMBL/GenBank/DDBJ whole genome shotgun (WGS) entry which is preliminary data.</text>
</comment>
<evidence type="ECO:0000313" key="6">
    <source>
        <dbReference type="Proteomes" id="UP000003515"/>
    </source>
</evidence>
<evidence type="ECO:0000313" key="3">
    <source>
        <dbReference type="EMBL" id="EEX92445.1"/>
    </source>
</evidence>
<keyword evidence="6" id="KW-1185">Reference proteome</keyword>
<organism evidence="4 5">
    <name type="scientific">Vibrio orientalis CIP 102891 = ATCC 33934</name>
    <dbReference type="NCBI Taxonomy" id="675816"/>
    <lineage>
        <taxon>Bacteria</taxon>
        <taxon>Pseudomonadati</taxon>
        <taxon>Pseudomonadota</taxon>
        <taxon>Gammaproteobacteria</taxon>
        <taxon>Vibrionales</taxon>
        <taxon>Vibrionaceae</taxon>
        <taxon>Vibrio</taxon>
        <taxon>Vibrio oreintalis group</taxon>
    </lineage>
</organism>
<dbReference type="STRING" id="675816.VIA_003090"/>
<dbReference type="InterPro" id="IPR012495">
    <property type="entry name" value="TadE-like_dom"/>
</dbReference>
<dbReference type="Proteomes" id="UP000003515">
    <property type="component" value="Unassembled WGS sequence"/>
</dbReference>
<dbReference type="PATRIC" id="fig|675816.5.peg.2543"/>
<feature type="domain" description="TadE-like" evidence="2">
    <location>
        <begin position="6"/>
        <end position="48"/>
    </location>
</feature>
<evidence type="ECO:0000313" key="5">
    <source>
        <dbReference type="Proteomes" id="UP000002817"/>
    </source>
</evidence>
<protein>
    <recommendedName>
        <fullName evidence="2">TadE-like domain-containing protein</fullName>
    </recommendedName>
</protein>